<dbReference type="GO" id="GO:0003735">
    <property type="term" value="F:structural constituent of ribosome"/>
    <property type="evidence" value="ECO:0007669"/>
    <property type="project" value="InterPro"/>
</dbReference>
<evidence type="ECO:0000256" key="6">
    <source>
        <dbReference type="RuleBase" id="RU000661"/>
    </source>
</evidence>
<evidence type="ECO:0000256" key="5">
    <source>
        <dbReference type="RuleBase" id="RU000660"/>
    </source>
</evidence>
<name>A0A1G2ELM3_9BACT</name>
<dbReference type="SUPFAM" id="SSF64263">
    <property type="entry name" value="Prokaryotic ribosomal protein L17"/>
    <property type="match status" value="1"/>
</dbReference>
<comment type="similarity">
    <text evidence="1 5">Belongs to the bacterial ribosomal protein bL17 family.</text>
</comment>
<dbReference type="NCBIfam" id="TIGR00059">
    <property type="entry name" value="L17"/>
    <property type="match status" value="1"/>
</dbReference>
<dbReference type="EMBL" id="MHMN01000057">
    <property type="protein sequence ID" value="OGZ26686.1"/>
    <property type="molecule type" value="Genomic_DNA"/>
</dbReference>
<keyword evidence="3 5" id="KW-0687">Ribonucleoprotein</keyword>
<proteinExistence type="inferred from homology"/>
<accession>A0A1G2ELM3</accession>
<dbReference type="Pfam" id="PF01196">
    <property type="entry name" value="Ribosomal_L17"/>
    <property type="match status" value="1"/>
</dbReference>
<comment type="caution">
    <text evidence="7">The sequence shown here is derived from an EMBL/GenBank/DDBJ whole genome shotgun (WGS) entry which is preliminary data.</text>
</comment>
<dbReference type="PROSITE" id="PS01167">
    <property type="entry name" value="RIBOSOMAL_L17"/>
    <property type="match status" value="1"/>
</dbReference>
<dbReference type="PANTHER" id="PTHR14413">
    <property type="entry name" value="RIBOSOMAL PROTEIN L17"/>
    <property type="match status" value="1"/>
</dbReference>
<dbReference type="PANTHER" id="PTHR14413:SF16">
    <property type="entry name" value="LARGE RIBOSOMAL SUBUNIT PROTEIN BL17M"/>
    <property type="match status" value="1"/>
</dbReference>
<reference evidence="7 8" key="1">
    <citation type="journal article" date="2016" name="Nat. Commun.">
        <title>Thousands of microbial genomes shed light on interconnected biogeochemical processes in an aquifer system.</title>
        <authorList>
            <person name="Anantharaman K."/>
            <person name="Brown C.T."/>
            <person name="Hug L.A."/>
            <person name="Sharon I."/>
            <person name="Castelle C.J."/>
            <person name="Probst A.J."/>
            <person name="Thomas B.C."/>
            <person name="Singh A."/>
            <person name="Wilkins M.J."/>
            <person name="Karaoz U."/>
            <person name="Brodie E.L."/>
            <person name="Williams K.H."/>
            <person name="Hubbard S.S."/>
            <person name="Banfield J.F."/>
        </authorList>
    </citation>
    <scope>NUCLEOTIDE SEQUENCE [LARGE SCALE GENOMIC DNA]</scope>
</reference>
<evidence type="ECO:0000256" key="1">
    <source>
        <dbReference type="ARBA" id="ARBA00008777"/>
    </source>
</evidence>
<dbReference type="InterPro" id="IPR000456">
    <property type="entry name" value="Ribosomal_bL17"/>
</dbReference>
<dbReference type="InterPro" id="IPR047859">
    <property type="entry name" value="Ribosomal_bL17_CS"/>
</dbReference>
<evidence type="ECO:0000256" key="4">
    <source>
        <dbReference type="ARBA" id="ARBA00035494"/>
    </source>
</evidence>
<protein>
    <recommendedName>
        <fullName evidence="4 6">50S ribosomal protein L17</fullName>
    </recommendedName>
</protein>
<evidence type="ECO:0000313" key="8">
    <source>
        <dbReference type="Proteomes" id="UP000176326"/>
    </source>
</evidence>
<dbReference type="GO" id="GO:0006412">
    <property type="term" value="P:translation"/>
    <property type="evidence" value="ECO:0007669"/>
    <property type="project" value="InterPro"/>
</dbReference>
<organism evidence="7 8">
    <name type="scientific">Candidatus Nealsonbacteria bacterium RIFOXYC1_FULL_40_7</name>
    <dbReference type="NCBI Taxonomy" id="1801678"/>
    <lineage>
        <taxon>Bacteria</taxon>
        <taxon>Candidatus Nealsoniibacteriota</taxon>
    </lineage>
</organism>
<dbReference type="AlphaFoldDB" id="A0A1G2ELM3"/>
<dbReference type="GO" id="GO:0022625">
    <property type="term" value="C:cytosolic large ribosomal subunit"/>
    <property type="evidence" value="ECO:0007669"/>
    <property type="project" value="TreeGrafter"/>
</dbReference>
<evidence type="ECO:0000256" key="2">
    <source>
        <dbReference type="ARBA" id="ARBA00022980"/>
    </source>
</evidence>
<gene>
    <name evidence="7" type="ORF">A2427_04400</name>
</gene>
<dbReference type="Proteomes" id="UP000176326">
    <property type="component" value="Unassembled WGS sequence"/>
</dbReference>
<dbReference type="Gene3D" id="3.90.1030.10">
    <property type="entry name" value="Ribosomal protein L17"/>
    <property type="match status" value="1"/>
</dbReference>
<evidence type="ECO:0000313" key="7">
    <source>
        <dbReference type="EMBL" id="OGZ26686.1"/>
    </source>
</evidence>
<dbReference type="InterPro" id="IPR036373">
    <property type="entry name" value="Ribosomal_bL17_sf"/>
</dbReference>
<keyword evidence="2 5" id="KW-0689">Ribosomal protein</keyword>
<sequence length="116" mass="13269">MKKLKKGRKFSRKADPRRALIRSLSESLFLKDKIKTTEAKAKELSSVAEKLITKAKKGDLSSKRFLAGRFSEKVFKKLANEIGPRYKERKGGYTRVVKIPPRRSDGARMAFIELVK</sequence>
<evidence type="ECO:0000256" key="3">
    <source>
        <dbReference type="ARBA" id="ARBA00023274"/>
    </source>
</evidence>